<protein>
    <submittedName>
        <fullName evidence="3">Lactonase family protein</fullName>
        <ecNumber evidence="3">3.1.1.-</ecNumber>
    </submittedName>
</protein>
<dbReference type="GO" id="GO:0017057">
    <property type="term" value="F:6-phosphogluconolactonase activity"/>
    <property type="evidence" value="ECO:0007669"/>
    <property type="project" value="TreeGrafter"/>
</dbReference>
<dbReference type="Pfam" id="PF10282">
    <property type="entry name" value="Lactonase"/>
    <property type="match status" value="1"/>
</dbReference>
<reference evidence="3" key="1">
    <citation type="submission" date="2023-05" db="EMBL/GenBank/DDBJ databases">
        <title>Complete genome sequence of Agrobacterium larrymoorei CFBP5477.</title>
        <authorList>
            <person name="Yen H.-C."/>
            <person name="Chou L."/>
            <person name="Lin Y.-C."/>
            <person name="Lai E.-M."/>
            <person name="Kuo C.-H."/>
        </authorList>
    </citation>
    <scope>NUCLEOTIDE SEQUENCE</scope>
    <source>
        <strain evidence="3">CFBP5477</strain>
        <plasmid evidence="3">pAlCFBP5477</plasmid>
    </source>
</reference>
<proteinExistence type="inferred from homology"/>
<organism evidence="3 4">
    <name type="scientific">Agrobacterium larrymoorei</name>
    <dbReference type="NCBI Taxonomy" id="160699"/>
    <lineage>
        <taxon>Bacteria</taxon>
        <taxon>Pseudomonadati</taxon>
        <taxon>Pseudomonadota</taxon>
        <taxon>Alphaproteobacteria</taxon>
        <taxon>Hyphomicrobiales</taxon>
        <taxon>Rhizobiaceae</taxon>
        <taxon>Rhizobium/Agrobacterium group</taxon>
        <taxon>Agrobacterium</taxon>
    </lineage>
</organism>
<name>A0AAF0KGB4_9HYPH</name>
<evidence type="ECO:0000256" key="2">
    <source>
        <dbReference type="ARBA" id="ARBA00022526"/>
    </source>
</evidence>
<dbReference type="InterPro" id="IPR015943">
    <property type="entry name" value="WD40/YVTN_repeat-like_dom_sf"/>
</dbReference>
<evidence type="ECO:0000313" key="4">
    <source>
        <dbReference type="Proteomes" id="UP000298664"/>
    </source>
</evidence>
<keyword evidence="2" id="KW-0119">Carbohydrate metabolism</keyword>
<evidence type="ECO:0000256" key="1">
    <source>
        <dbReference type="ARBA" id="ARBA00005564"/>
    </source>
</evidence>
<comment type="similarity">
    <text evidence="1">Belongs to the cycloisomerase 2 family.</text>
</comment>
<dbReference type="Proteomes" id="UP000298664">
    <property type="component" value="Plasmid pAlCFBP5477"/>
</dbReference>
<gene>
    <name evidence="3" type="ORF">CFBP5477_023080</name>
</gene>
<dbReference type="EMBL" id="CP124735">
    <property type="protein sequence ID" value="WHA44006.1"/>
    <property type="molecule type" value="Genomic_DNA"/>
</dbReference>
<keyword evidence="2" id="KW-0313">Glucose metabolism</keyword>
<accession>A0AAF0KGB4</accession>
<evidence type="ECO:0000313" key="3">
    <source>
        <dbReference type="EMBL" id="WHA44006.1"/>
    </source>
</evidence>
<dbReference type="SUPFAM" id="SSF51004">
    <property type="entry name" value="C-terminal (heme d1) domain of cytochrome cd1-nitrite reductase"/>
    <property type="match status" value="1"/>
</dbReference>
<dbReference type="InterPro" id="IPR011048">
    <property type="entry name" value="Haem_d1_sf"/>
</dbReference>
<keyword evidence="3" id="KW-0614">Plasmid</keyword>
<sequence>MADTASKTSSARFAYVGSRTTKERKARGKGIEVYKIGADERSWEHVQRVEDLTNPSFLITDRTSRFLYTVHGDESEVSSFSIDAETGKLTKLGTVSTKGKNPVHLVIDEKSNTMLIANYATGTIASLPILEDGKLGEAAEPLALPGEPGPHKIEQKASHPHQIVADPSKRFYLVPDKGLDRIFTLEVGDKGAVKIVSSVATRQGAGPRHAVFDESGKFVHVVNELDSTVTAYAFDTTSGALTPIEIVSTLPSDFTGDSRAAAVVSSADGSELFVTNRGHNSVAAFRIDQKTAKLSDPNWHETAGKGPRFAVVSPSGKTLFAANELTDSVVAFEIDDKDGLGKVANVVETGSPVSIVFI</sequence>
<dbReference type="AlphaFoldDB" id="A0AAF0KGB4"/>
<dbReference type="PANTHER" id="PTHR30344">
    <property type="entry name" value="6-PHOSPHOGLUCONOLACTONASE-RELATED"/>
    <property type="match status" value="1"/>
</dbReference>
<dbReference type="GO" id="GO:0006006">
    <property type="term" value="P:glucose metabolic process"/>
    <property type="evidence" value="ECO:0007669"/>
    <property type="project" value="UniProtKB-KW"/>
</dbReference>
<keyword evidence="3" id="KW-0378">Hydrolase</keyword>
<dbReference type="InterPro" id="IPR019405">
    <property type="entry name" value="Lactonase_7-beta_prop"/>
</dbReference>
<dbReference type="PANTHER" id="PTHR30344:SF1">
    <property type="entry name" value="6-PHOSPHOGLUCONOLACTONASE"/>
    <property type="match status" value="1"/>
</dbReference>
<dbReference type="Gene3D" id="2.130.10.10">
    <property type="entry name" value="YVTN repeat-like/Quinoprotein amine dehydrogenase"/>
    <property type="match status" value="1"/>
</dbReference>
<dbReference type="InterPro" id="IPR050282">
    <property type="entry name" value="Cycloisomerase_2"/>
</dbReference>
<dbReference type="RefSeq" id="WP_137395791.1">
    <property type="nucleotide sequence ID" value="NZ_CP124735.1"/>
</dbReference>
<geneLocation type="plasmid" evidence="3 4">
    <name>pAlCFBP5477</name>
</geneLocation>
<dbReference type="EC" id="3.1.1.-" evidence="3"/>